<name>A0A6J5L0K1_9CAUD</name>
<feature type="transmembrane region" description="Helical" evidence="1">
    <location>
        <begin position="20"/>
        <end position="38"/>
    </location>
</feature>
<keyword evidence="1" id="KW-0812">Transmembrane</keyword>
<keyword evidence="1" id="KW-1133">Transmembrane helix</keyword>
<dbReference type="EMBL" id="LR796226">
    <property type="protein sequence ID" value="CAB4128254.1"/>
    <property type="molecule type" value="Genomic_DNA"/>
</dbReference>
<evidence type="ECO:0000313" key="2">
    <source>
        <dbReference type="EMBL" id="CAB4128254.1"/>
    </source>
</evidence>
<evidence type="ECO:0000256" key="1">
    <source>
        <dbReference type="SAM" id="Phobius"/>
    </source>
</evidence>
<reference evidence="2" key="1">
    <citation type="submission" date="2020-04" db="EMBL/GenBank/DDBJ databases">
        <authorList>
            <person name="Chiriac C."/>
            <person name="Salcher M."/>
            <person name="Ghai R."/>
            <person name="Kavagutti S V."/>
        </authorList>
    </citation>
    <scope>NUCLEOTIDE SEQUENCE</scope>
</reference>
<proteinExistence type="predicted"/>
<organism evidence="2">
    <name type="scientific">uncultured Caudovirales phage</name>
    <dbReference type="NCBI Taxonomy" id="2100421"/>
    <lineage>
        <taxon>Viruses</taxon>
        <taxon>Duplodnaviria</taxon>
        <taxon>Heunggongvirae</taxon>
        <taxon>Uroviricota</taxon>
        <taxon>Caudoviricetes</taxon>
        <taxon>Peduoviridae</taxon>
        <taxon>Maltschvirus</taxon>
        <taxon>Maltschvirus maltsch</taxon>
    </lineage>
</organism>
<sequence>MHKTWWDIATDPNHIIAELIWTVIFDGLFVWFLYGVVFKKYILPKLRKDIHKEIDAEHGIQH</sequence>
<keyword evidence="1" id="KW-0472">Membrane</keyword>
<accession>A0A6J5L0K1</accession>
<gene>
    <name evidence="2" type="ORF">UFOVP111_18</name>
</gene>
<protein>
    <submittedName>
        <fullName evidence="2">Uncharacterized protein</fullName>
    </submittedName>
</protein>